<organism evidence="1 2">
    <name type="scientific">Marinilabilia rubra</name>
    <dbReference type="NCBI Taxonomy" id="2162893"/>
    <lineage>
        <taxon>Bacteria</taxon>
        <taxon>Pseudomonadati</taxon>
        <taxon>Bacteroidota</taxon>
        <taxon>Bacteroidia</taxon>
        <taxon>Marinilabiliales</taxon>
        <taxon>Marinilabiliaceae</taxon>
        <taxon>Marinilabilia</taxon>
    </lineage>
</organism>
<dbReference type="EMBL" id="QEWP01000024">
    <property type="protein sequence ID" value="PWD97831.1"/>
    <property type="molecule type" value="Genomic_DNA"/>
</dbReference>
<accession>A0A2U2B436</accession>
<dbReference type="RefSeq" id="WP_109266015.1">
    <property type="nucleotide sequence ID" value="NZ_QEWP01000024.1"/>
</dbReference>
<proteinExistence type="predicted"/>
<dbReference type="AlphaFoldDB" id="A0A2U2B436"/>
<evidence type="ECO:0000313" key="2">
    <source>
        <dbReference type="Proteomes" id="UP000244956"/>
    </source>
</evidence>
<sequence>MKKEIFLFAIAFIITFLISEVFIRTTHLASVSYTDFYEDIGRARRQNFNYVFFNEGFGIGEFNEFRYSGEGIPPEKDSNTIRIILMGDSYVEALQVFDRHYFGNIAEQFLSERFSDTDFELLNFGRSGFDLANVYAYHKTFAENFNPDYILYFITRGDLKPKNEDPLRPKLQIQNDSLVVDFDFPEQELKLFETTKFFLQESAIVNMLNNGRKKAESIPVGSILLGKVYTWMQPAAGVSEEMEATETENYEINPVTQKIIQSIDPDRIIVFNRSFSDLPVEFEILCHDNNVRLYDLGQSLDSLRQTGQDPVAWPVTNKYGHWNHLGHRFVGEEVGRYLSGILKKEYVNNFE</sequence>
<evidence type="ECO:0000313" key="1">
    <source>
        <dbReference type="EMBL" id="PWD97831.1"/>
    </source>
</evidence>
<dbReference type="InterPro" id="IPR036514">
    <property type="entry name" value="SGNH_hydro_sf"/>
</dbReference>
<reference evidence="1 2" key="1">
    <citation type="submission" date="2018-05" db="EMBL/GenBank/DDBJ databases">
        <title>Marinilabilia rubrum sp. nov., isolated from saltern sediment.</title>
        <authorList>
            <person name="Zhang R."/>
        </authorList>
    </citation>
    <scope>NUCLEOTIDE SEQUENCE [LARGE SCALE GENOMIC DNA]</scope>
    <source>
        <strain evidence="1 2">WTE16</strain>
    </source>
</reference>
<protein>
    <recommendedName>
        <fullName evidence="3">SGNH/GDSL hydrolase family protein</fullName>
    </recommendedName>
</protein>
<name>A0A2U2B436_9BACT</name>
<keyword evidence="2" id="KW-1185">Reference proteome</keyword>
<dbReference type="GO" id="GO:0016788">
    <property type="term" value="F:hydrolase activity, acting on ester bonds"/>
    <property type="evidence" value="ECO:0007669"/>
    <property type="project" value="UniProtKB-ARBA"/>
</dbReference>
<dbReference type="Gene3D" id="3.40.50.1110">
    <property type="entry name" value="SGNH hydrolase"/>
    <property type="match status" value="1"/>
</dbReference>
<dbReference type="Proteomes" id="UP000244956">
    <property type="component" value="Unassembled WGS sequence"/>
</dbReference>
<gene>
    <name evidence="1" type="ORF">DDZ16_18760</name>
</gene>
<dbReference type="SUPFAM" id="SSF52266">
    <property type="entry name" value="SGNH hydrolase"/>
    <property type="match status" value="1"/>
</dbReference>
<dbReference type="OrthoDB" id="1494026at2"/>
<evidence type="ECO:0008006" key="3">
    <source>
        <dbReference type="Google" id="ProtNLM"/>
    </source>
</evidence>
<comment type="caution">
    <text evidence="1">The sequence shown here is derived from an EMBL/GenBank/DDBJ whole genome shotgun (WGS) entry which is preliminary data.</text>
</comment>